<dbReference type="AlphaFoldDB" id="A0A5N6JQ01"/>
<accession>A0A5N6JQ01</accession>
<evidence type="ECO:0000313" key="2">
    <source>
        <dbReference type="EMBL" id="KAB8290414.1"/>
    </source>
</evidence>
<dbReference type="PANTHER" id="PTHR43802:SF1">
    <property type="entry name" value="IP11341P-RELATED"/>
    <property type="match status" value="1"/>
</dbReference>
<dbReference type="EMBL" id="VIGI01000017">
    <property type="protein sequence ID" value="KAB8290414.1"/>
    <property type="molecule type" value="Genomic_DNA"/>
</dbReference>
<proteinExistence type="inferred from homology"/>
<gene>
    <name evidence="2" type="ORF">EYC80_010846</name>
</gene>
<comment type="similarity">
    <text evidence="1">Belongs to the enoyl-CoA hydratase/isomerase family.</text>
</comment>
<dbReference type="InterPro" id="IPR029045">
    <property type="entry name" value="ClpP/crotonase-like_dom_sf"/>
</dbReference>
<dbReference type="CDD" id="cd06558">
    <property type="entry name" value="crotonase-like"/>
    <property type="match status" value="1"/>
</dbReference>
<name>A0A5N6JQ01_MONLA</name>
<evidence type="ECO:0000256" key="1">
    <source>
        <dbReference type="ARBA" id="ARBA00005254"/>
    </source>
</evidence>
<dbReference type="InterPro" id="IPR001753">
    <property type="entry name" value="Enoyl-CoA_hydra/iso"/>
</dbReference>
<evidence type="ECO:0000313" key="3">
    <source>
        <dbReference type="Proteomes" id="UP000326757"/>
    </source>
</evidence>
<sequence>MQELEALVKRLDADDTVGCIVLTGGEGRSFSAGGDFHETSKFNGGDEVRAWIDNFINLYTTVAGISKPVVAAIDGYAIGLGLQIALSVATTVSGQKSANL</sequence>
<reference evidence="2 3" key="1">
    <citation type="submission" date="2019-06" db="EMBL/GenBank/DDBJ databases">
        <title>Genome Sequence of the Brown Rot Fungal Pathogen Monilinia laxa.</title>
        <authorList>
            <person name="De Miccolis Angelini R.M."/>
            <person name="Landi L."/>
            <person name="Abate D."/>
            <person name="Pollastro S."/>
            <person name="Romanazzi G."/>
            <person name="Faretra F."/>
        </authorList>
    </citation>
    <scope>NUCLEOTIDE SEQUENCE [LARGE SCALE GENOMIC DNA]</scope>
    <source>
        <strain evidence="2 3">Mlax316</strain>
    </source>
</reference>
<evidence type="ECO:0008006" key="4">
    <source>
        <dbReference type="Google" id="ProtNLM"/>
    </source>
</evidence>
<organism evidence="2 3">
    <name type="scientific">Monilinia laxa</name>
    <name type="common">Brown rot fungus</name>
    <name type="synonym">Sclerotinia laxa</name>
    <dbReference type="NCBI Taxonomy" id="61186"/>
    <lineage>
        <taxon>Eukaryota</taxon>
        <taxon>Fungi</taxon>
        <taxon>Dikarya</taxon>
        <taxon>Ascomycota</taxon>
        <taxon>Pezizomycotina</taxon>
        <taxon>Leotiomycetes</taxon>
        <taxon>Helotiales</taxon>
        <taxon>Sclerotiniaceae</taxon>
        <taxon>Monilinia</taxon>
    </lineage>
</organism>
<protein>
    <recommendedName>
        <fullName evidence="4">Enoyl-CoA hydratase</fullName>
    </recommendedName>
</protein>
<dbReference type="SUPFAM" id="SSF52096">
    <property type="entry name" value="ClpP/crotonase"/>
    <property type="match status" value="1"/>
</dbReference>
<keyword evidence="3" id="KW-1185">Reference proteome</keyword>
<dbReference type="Proteomes" id="UP000326757">
    <property type="component" value="Unassembled WGS sequence"/>
</dbReference>
<dbReference type="OrthoDB" id="410701at2759"/>
<dbReference type="Gene3D" id="3.90.226.10">
    <property type="entry name" value="2-enoyl-CoA Hydratase, Chain A, domain 1"/>
    <property type="match status" value="1"/>
</dbReference>
<comment type="caution">
    <text evidence="2">The sequence shown here is derived from an EMBL/GenBank/DDBJ whole genome shotgun (WGS) entry which is preliminary data.</text>
</comment>
<dbReference type="PANTHER" id="PTHR43802">
    <property type="entry name" value="ENOYL-COA HYDRATASE"/>
    <property type="match status" value="1"/>
</dbReference>
<dbReference type="Pfam" id="PF00378">
    <property type="entry name" value="ECH_1"/>
    <property type="match status" value="1"/>
</dbReference>